<proteinExistence type="predicted"/>
<dbReference type="SUPFAM" id="SSF46689">
    <property type="entry name" value="Homeodomain-like"/>
    <property type="match status" value="1"/>
</dbReference>
<dbReference type="GO" id="GO:0003677">
    <property type="term" value="F:DNA binding"/>
    <property type="evidence" value="ECO:0007669"/>
    <property type="project" value="UniProtKB-KW"/>
</dbReference>
<keyword evidence="2" id="KW-0371">Homeobox</keyword>
<accession>A0A9J5XBF9</accession>
<feature type="domain" description="Homeobox" evidence="3">
    <location>
        <begin position="28"/>
        <end position="69"/>
    </location>
</feature>
<evidence type="ECO:0000313" key="5">
    <source>
        <dbReference type="Proteomes" id="UP000824120"/>
    </source>
</evidence>
<name>A0A9J5XBF9_SOLCO</name>
<gene>
    <name evidence="4" type="ORF">H5410_045375</name>
</gene>
<dbReference type="InterPro" id="IPR009057">
    <property type="entry name" value="Homeodomain-like_sf"/>
</dbReference>
<keyword evidence="2" id="KW-0238">DNA-binding</keyword>
<keyword evidence="2" id="KW-0539">Nucleus</keyword>
<sequence length="74" mass="8595">MASQNDASVGLNSGQEIKQLVFQLSYEQVIEKLQEVFSQMPNPENYVIKQLSEDLGFDITQVKIRFYNKGYYIK</sequence>
<comment type="subcellular location">
    <subcellularLocation>
        <location evidence="1 2">Nucleus</location>
    </subcellularLocation>
</comment>
<organism evidence="4 5">
    <name type="scientific">Solanum commersonii</name>
    <name type="common">Commerson's wild potato</name>
    <name type="synonym">Commerson's nightshade</name>
    <dbReference type="NCBI Taxonomy" id="4109"/>
    <lineage>
        <taxon>Eukaryota</taxon>
        <taxon>Viridiplantae</taxon>
        <taxon>Streptophyta</taxon>
        <taxon>Embryophyta</taxon>
        <taxon>Tracheophyta</taxon>
        <taxon>Spermatophyta</taxon>
        <taxon>Magnoliopsida</taxon>
        <taxon>eudicotyledons</taxon>
        <taxon>Gunneridae</taxon>
        <taxon>Pentapetalae</taxon>
        <taxon>asterids</taxon>
        <taxon>lamiids</taxon>
        <taxon>Solanales</taxon>
        <taxon>Solanaceae</taxon>
        <taxon>Solanoideae</taxon>
        <taxon>Solaneae</taxon>
        <taxon>Solanum</taxon>
    </lineage>
</organism>
<comment type="caution">
    <text evidence="4">The sequence shown here is derived from an EMBL/GenBank/DDBJ whole genome shotgun (WGS) entry which is preliminary data.</text>
</comment>
<evidence type="ECO:0000259" key="3">
    <source>
        <dbReference type="Pfam" id="PF00046"/>
    </source>
</evidence>
<dbReference type="Proteomes" id="UP000824120">
    <property type="component" value="Chromosome 9"/>
</dbReference>
<evidence type="ECO:0000313" key="4">
    <source>
        <dbReference type="EMBL" id="KAG5584941.1"/>
    </source>
</evidence>
<dbReference type="Gene3D" id="1.10.10.60">
    <property type="entry name" value="Homeodomain-like"/>
    <property type="match status" value="1"/>
</dbReference>
<dbReference type="EMBL" id="JACXVP010000009">
    <property type="protein sequence ID" value="KAG5584941.1"/>
    <property type="molecule type" value="Genomic_DNA"/>
</dbReference>
<evidence type="ECO:0000256" key="1">
    <source>
        <dbReference type="ARBA" id="ARBA00004123"/>
    </source>
</evidence>
<evidence type="ECO:0000256" key="2">
    <source>
        <dbReference type="RuleBase" id="RU000682"/>
    </source>
</evidence>
<protein>
    <recommendedName>
        <fullName evidence="3">Homeobox domain-containing protein</fullName>
    </recommendedName>
</protein>
<dbReference type="GO" id="GO:0005634">
    <property type="term" value="C:nucleus"/>
    <property type="evidence" value="ECO:0007669"/>
    <property type="project" value="UniProtKB-SubCell"/>
</dbReference>
<dbReference type="AlphaFoldDB" id="A0A9J5XBF9"/>
<reference evidence="4 5" key="1">
    <citation type="submission" date="2020-09" db="EMBL/GenBank/DDBJ databases">
        <title>De no assembly of potato wild relative species, Solanum commersonii.</title>
        <authorList>
            <person name="Cho K."/>
        </authorList>
    </citation>
    <scope>NUCLEOTIDE SEQUENCE [LARGE SCALE GENOMIC DNA]</scope>
    <source>
        <strain evidence="4">LZ3.2</strain>
        <tissue evidence="4">Leaf</tissue>
    </source>
</reference>
<keyword evidence="5" id="KW-1185">Reference proteome</keyword>
<dbReference type="InterPro" id="IPR001356">
    <property type="entry name" value="HD"/>
</dbReference>
<dbReference type="OrthoDB" id="1269304at2759"/>
<dbReference type="Pfam" id="PF00046">
    <property type="entry name" value="Homeodomain"/>
    <property type="match status" value="1"/>
</dbReference>
<feature type="non-terminal residue" evidence="4">
    <location>
        <position position="74"/>
    </location>
</feature>